<gene>
    <name evidence="1" type="ORF">Lsed01_02471</name>
</gene>
<proteinExistence type="predicted"/>
<dbReference type="EMBL" id="BAABRR010000018">
    <property type="protein sequence ID" value="GAA5520010.1"/>
    <property type="molecule type" value="Genomic_DNA"/>
</dbReference>
<organism evidence="1 2">
    <name type="scientific">Demequina sediminis</name>
    <dbReference type="NCBI Taxonomy" id="1930058"/>
    <lineage>
        <taxon>Bacteria</taxon>
        <taxon>Bacillati</taxon>
        <taxon>Actinomycetota</taxon>
        <taxon>Actinomycetes</taxon>
        <taxon>Micrococcales</taxon>
        <taxon>Demequinaceae</taxon>
        <taxon>Demequina</taxon>
    </lineage>
</organism>
<comment type="caution">
    <text evidence="1">The sequence shown here is derived from an EMBL/GenBank/DDBJ whole genome shotgun (WGS) entry which is preliminary data.</text>
</comment>
<evidence type="ECO:0000313" key="1">
    <source>
        <dbReference type="EMBL" id="GAA5520010.1"/>
    </source>
</evidence>
<protein>
    <submittedName>
        <fullName evidence="1">Uncharacterized protein</fullName>
    </submittedName>
</protein>
<keyword evidence="2" id="KW-1185">Reference proteome</keyword>
<evidence type="ECO:0000313" key="2">
    <source>
        <dbReference type="Proteomes" id="UP001426770"/>
    </source>
</evidence>
<name>A0ABP9WJT2_9MICO</name>
<sequence>MTLAPLSRSQRAAIDGFIAVVIDAPPGAAAAAEFFEQARRARNGQNYRAAAVGAEQAEAVVRMAVALRTAAADRGVGQ</sequence>
<accession>A0ABP9WJT2</accession>
<dbReference type="Proteomes" id="UP001426770">
    <property type="component" value="Unassembled WGS sequence"/>
</dbReference>
<dbReference type="RefSeq" id="WP_286215533.1">
    <property type="nucleotide sequence ID" value="NZ_AP027736.1"/>
</dbReference>
<reference evidence="1 2" key="1">
    <citation type="submission" date="2024-02" db="EMBL/GenBank/DDBJ databases">
        <title>Lysinimicrobium sediminis NBRC 112286.</title>
        <authorList>
            <person name="Ichikawa N."/>
            <person name="Katano-Makiyama Y."/>
            <person name="Hidaka K."/>
        </authorList>
    </citation>
    <scope>NUCLEOTIDE SEQUENCE [LARGE SCALE GENOMIC DNA]</scope>
    <source>
        <strain evidence="1 2">NBRC 112286</strain>
    </source>
</reference>